<keyword evidence="1" id="KW-0285">Flavoprotein</keyword>
<evidence type="ECO:0000256" key="3">
    <source>
        <dbReference type="ARBA" id="ARBA00023002"/>
    </source>
</evidence>
<dbReference type="Pfam" id="PF01494">
    <property type="entry name" value="FAD_binding_3"/>
    <property type="match status" value="1"/>
</dbReference>
<keyword evidence="3" id="KW-0560">Oxidoreductase</keyword>
<dbReference type="GO" id="GO:0004497">
    <property type="term" value="F:monooxygenase activity"/>
    <property type="evidence" value="ECO:0007669"/>
    <property type="project" value="UniProtKB-KW"/>
</dbReference>
<keyword evidence="8" id="KW-1185">Reference proteome</keyword>
<protein>
    <submittedName>
        <fullName evidence="7">3-hydroxybenzoate 6-hydroxylase</fullName>
    </submittedName>
</protein>
<evidence type="ECO:0000313" key="8">
    <source>
        <dbReference type="Proteomes" id="UP000035762"/>
    </source>
</evidence>
<keyword evidence="2" id="KW-0274">FAD</keyword>
<evidence type="ECO:0000256" key="4">
    <source>
        <dbReference type="ARBA" id="ARBA00023033"/>
    </source>
</evidence>
<dbReference type="AlphaFoldDB" id="A0A090MTD8"/>
<dbReference type="SUPFAM" id="SSF51905">
    <property type="entry name" value="FAD/NAD(P)-binding domain"/>
    <property type="match status" value="1"/>
</dbReference>
<name>A0A090MTD8_AFIFE</name>
<dbReference type="STRING" id="1035.BN961_04031"/>
<dbReference type="GO" id="GO:0071949">
    <property type="term" value="F:FAD binding"/>
    <property type="evidence" value="ECO:0007669"/>
    <property type="project" value="InterPro"/>
</dbReference>
<evidence type="ECO:0000256" key="1">
    <source>
        <dbReference type="ARBA" id="ARBA00022630"/>
    </source>
</evidence>
<dbReference type="OrthoDB" id="4230779at2"/>
<dbReference type="EMBL" id="CCAZ020000004">
    <property type="protein sequence ID" value="CEG10591.1"/>
    <property type="molecule type" value="Genomic_DNA"/>
</dbReference>
<dbReference type="Gene3D" id="3.50.50.60">
    <property type="entry name" value="FAD/NAD(P)-binding domain"/>
    <property type="match status" value="1"/>
</dbReference>
<dbReference type="Proteomes" id="UP000035762">
    <property type="component" value="Unassembled WGS sequence"/>
</dbReference>
<evidence type="ECO:0000313" key="7">
    <source>
        <dbReference type="EMBL" id="CEG10591.1"/>
    </source>
</evidence>
<evidence type="ECO:0000259" key="6">
    <source>
        <dbReference type="Pfam" id="PF01494"/>
    </source>
</evidence>
<sequence>MPSGGESLPLRPSPEVSGDPICGETPQHPRRVRCRAHRACNPRPTEVNFGQRPGRSNSRTLIQCSRVPVTSLTPEHWGETIGDPAEVTRQVLAEFEGWDPALTALITDAEEAPILRPIYALPVEHRWSRVPGVTLLGDAAHLMSPFAGEGANLAMFDGAELAEALLASPRDIEGALTAYETRLFHRSASSAEEARRNLDLIFDSEAPNSMVRLISA</sequence>
<dbReference type="InterPro" id="IPR036188">
    <property type="entry name" value="FAD/NAD-bd_sf"/>
</dbReference>
<dbReference type="InterPro" id="IPR002938">
    <property type="entry name" value="FAD-bd"/>
</dbReference>
<comment type="caution">
    <text evidence="7">The sequence shown here is derived from an EMBL/GenBank/DDBJ whole genome shotgun (WGS) entry which is preliminary data.</text>
</comment>
<feature type="domain" description="FAD-binding" evidence="6">
    <location>
        <begin position="132"/>
        <end position="170"/>
    </location>
</feature>
<dbReference type="PANTHER" id="PTHR46972">
    <property type="entry name" value="MONOOXYGENASE ASQM-RELATED"/>
    <property type="match status" value="1"/>
</dbReference>
<evidence type="ECO:0000256" key="2">
    <source>
        <dbReference type="ARBA" id="ARBA00022827"/>
    </source>
</evidence>
<evidence type="ECO:0000256" key="5">
    <source>
        <dbReference type="SAM" id="MobiDB-lite"/>
    </source>
</evidence>
<dbReference type="PANTHER" id="PTHR46972:SF1">
    <property type="entry name" value="FAD DEPENDENT OXIDOREDUCTASE DOMAIN-CONTAINING PROTEIN"/>
    <property type="match status" value="1"/>
</dbReference>
<keyword evidence="4" id="KW-0503">Monooxygenase</keyword>
<accession>A0A090MTD8</accession>
<reference evidence="7 8" key="1">
    <citation type="journal article" date="2014" name="Genome Announc.">
        <title>Genome Sequence of Afipia felis Strain 76713, Isolated in Hospital Water Using an Amoeba Co-Culture Procedure.</title>
        <authorList>
            <person name="Benamar S."/>
            <person name="La Scola B."/>
            <person name="Croce O."/>
        </authorList>
    </citation>
    <scope>NUCLEOTIDE SEQUENCE [LARGE SCALE GENOMIC DNA]</scope>
    <source>
        <strain evidence="7 8">76713</strain>
    </source>
</reference>
<proteinExistence type="predicted"/>
<gene>
    <name evidence="7" type="primary">nagX</name>
    <name evidence="7" type="ORF">BN961_04031</name>
</gene>
<organism evidence="7 8">
    <name type="scientific">Afipia felis</name>
    <name type="common">Cat scratch disease bacillus</name>
    <dbReference type="NCBI Taxonomy" id="1035"/>
    <lineage>
        <taxon>Bacteria</taxon>
        <taxon>Pseudomonadati</taxon>
        <taxon>Pseudomonadota</taxon>
        <taxon>Alphaproteobacteria</taxon>
        <taxon>Hyphomicrobiales</taxon>
        <taxon>Nitrobacteraceae</taxon>
        <taxon>Afipia</taxon>
    </lineage>
</organism>
<feature type="region of interest" description="Disordered" evidence="5">
    <location>
        <begin position="1"/>
        <end position="28"/>
    </location>
</feature>